<reference evidence="2" key="1">
    <citation type="submission" date="2016-01" db="EMBL/GenBank/DDBJ databases">
        <authorList>
            <person name="Mitreva M."/>
            <person name="Pepin K.H."/>
            <person name="Mihindukulasuriya K.A."/>
            <person name="Fulton R."/>
            <person name="Fronick C."/>
            <person name="O'Laughlin M."/>
            <person name="Miner T."/>
            <person name="Herter B."/>
            <person name="Rosa B.A."/>
            <person name="Cordes M."/>
            <person name="Tomlinson C."/>
            <person name="Wollam A."/>
            <person name="Palsikar V.B."/>
            <person name="Mardis E.R."/>
            <person name="Wilson R.K."/>
        </authorList>
    </citation>
    <scope>NUCLEOTIDE SEQUENCE [LARGE SCALE GENOMIC DNA]</scope>
    <source>
        <strain evidence="2">CMW8396</strain>
    </source>
</reference>
<accession>A0A133NAK0</accession>
<sequence length="103" mass="11560">MKNYKEKSIYVGMSDIAALTAVGCVEEAPFINAEVIVFGEDAAYKAYIVENDDAEIPGHYELCHTFQNWVKIYDDDGLVEEIKGKEIKIYRAGSMGLLIHVIK</sequence>
<protein>
    <submittedName>
        <fullName evidence="1">Uncharacterized protein</fullName>
    </submittedName>
</protein>
<proteinExistence type="predicted"/>
<organism evidence="1 2">
    <name type="scientific">Fusobacterium equinum</name>
    <dbReference type="NCBI Taxonomy" id="134605"/>
    <lineage>
        <taxon>Bacteria</taxon>
        <taxon>Fusobacteriati</taxon>
        <taxon>Fusobacteriota</taxon>
        <taxon>Fusobacteriia</taxon>
        <taxon>Fusobacteriales</taxon>
        <taxon>Fusobacteriaceae</taxon>
        <taxon>Fusobacterium</taxon>
    </lineage>
</organism>
<evidence type="ECO:0000313" key="2">
    <source>
        <dbReference type="Proteomes" id="UP000070617"/>
    </source>
</evidence>
<name>A0A133NAK0_9FUSO</name>
<dbReference type="EMBL" id="LRPX01000073">
    <property type="protein sequence ID" value="KXA13309.1"/>
    <property type="molecule type" value="Genomic_DNA"/>
</dbReference>
<dbReference type="PATRIC" id="fig|134605.3.peg.1452"/>
<dbReference type="AlphaFoldDB" id="A0A133NAK0"/>
<comment type="caution">
    <text evidence="1">The sequence shown here is derived from an EMBL/GenBank/DDBJ whole genome shotgun (WGS) entry which is preliminary data.</text>
</comment>
<keyword evidence="2" id="KW-1185">Reference proteome</keyword>
<gene>
    <name evidence="1" type="ORF">HMPREF3206_01467</name>
</gene>
<dbReference type="RefSeq" id="WP_008800916.1">
    <property type="nucleotide sequence ID" value="NZ_KQ956561.1"/>
</dbReference>
<dbReference type="Proteomes" id="UP000070617">
    <property type="component" value="Unassembled WGS sequence"/>
</dbReference>
<evidence type="ECO:0000313" key="1">
    <source>
        <dbReference type="EMBL" id="KXA13309.1"/>
    </source>
</evidence>
<dbReference type="STRING" id="134605.HMPREF3206_01467"/>